<dbReference type="GO" id="GO:0006888">
    <property type="term" value="P:endoplasmic reticulum to Golgi vesicle-mediated transport"/>
    <property type="evidence" value="ECO:0007669"/>
    <property type="project" value="TreeGrafter"/>
</dbReference>
<keyword evidence="3" id="KW-1185">Reference proteome</keyword>
<comment type="caution">
    <text evidence="2">The sequence shown here is derived from an EMBL/GenBank/DDBJ whole genome shotgun (WGS) entry which is preliminary data.</text>
</comment>
<feature type="region of interest" description="Disordered" evidence="1">
    <location>
        <begin position="1"/>
        <end position="28"/>
    </location>
</feature>
<name>A0A9W6Z5P5_AMBMO</name>
<feature type="compositionally biased region" description="Polar residues" evidence="1">
    <location>
        <begin position="13"/>
        <end position="22"/>
    </location>
</feature>
<dbReference type="Proteomes" id="UP001165063">
    <property type="component" value="Unassembled WGS sequence"/>
</dbReference>
<dbReference type="GO" id="GO:0005795">
    <property type="term" value="C:Golgi stack"/>
    <property type="evidence" value="ECO:0007669"/>
    <property type="project" value="TreeGrafter"/>
</dbReference>
<dbReference type="GO" id="GO:0005783">
    <property type="term" value="C:endoplasmic reticulum"/>
    <property type="evidence" value="ECO:0007669"/>
    <property type="project" value="TreeGrafter"/>
</dbReference>
<dbReference type="OrthoDB" id="198977at2759"/>
<evidence type="ECO:0000256" key="1">
    <source>
        <dbReference type="SAM" id="MobiDB-lite"/>
    </source>
</evidence>
<dbReference type="InterPro" id="IPR024095">
    <property type="entry name" value="Vesicle_P115"/>
</dbReference>
<dbReference type="GO" id="GO:0012507">
    <property type="term" value="C:ER to Golgi transport vesicle membrane"/>
    <property type="evidence" value="ECO:0007669"/>
    <property type="project" value="TreeGrafter"/>
</dbReference>
<evidence type="ECO:0000313" key="3">
    <source>
        <dbReference type="Proteomes" id="UP001165063"/>
    </source>
</evidence>
<gene>
    <name evidence="2" type="ORF">Amon01_000874700</name>
</gene>
<dbReference type="PANTHER" id="PTHR10013">
    <property type="entry name" value="GENERAL VESICULAR TRANSPORT FACTOR P115"/>
    <property type="match status" value="1"/>
</dbReference>
<proteinExistence type="predicted"/>
<dbReference type="PANTHER" id="PTHR10013:SF0">
    <property type="entry name" value="GENERAL VESICULAR TRANSPORT FACTOR P115"/>
    <property type="match status" value="1"/>
</dbReference>
<dbReference type="EMBL" id="BSXU01008314">
    <property type="protein sequence ID" value="GMG60189.1"/>
    <property type="molecule type" value="Genomic_DNA"/>
</dbReference>
<dbReference type="InterPro" id="IPR016024">
    <property type="entry name" value="ARM-type_fold"/>
</dbReference>
<dbReference type="AlphaFoldDB" id="A0A9W6Z5P5"/>
<dbReference type="GO" id="GO:0006886">
    <property type="term" value="P:intracellular protein transport"/>
    <property type="evidence" value="ECO:0007669"/>
    <property type="project" value="TreeGrafter"/>
</dbReference>
<reference evidence="2" key="1">
    <citation type="submission" date="2023-04" db="EMBL/GenBank/DDBJ databases">
        <title>Ambrosiozyma monospora NBRC 1965.</title>
        <authorList>
            <person name="Ichikawa N."/>
            <person name="Sato H."/>
            <person name="Tonouchi N."/>
        </authorList>
    </citation>
    <scope>NUCLEOTIDE SEQUENCE</scope>
    <source>
        <strain evidence="2">NBRC 1965</strain>
    </source>
</reference>
<dbReference type="SUPFAM" id="SSF48371">
    <property type="entry name" value="ARM repeat"/>
    <property type="match status" value="1"/>
</dbReference>
<evidence type="ECO:0000313" key="2">
    <source>
        <dbReference type="EMBL" id="GMG60189.1"/>
    </source>
</evidence>
<sequence length="380" mass="42619">MPPKGQLTREHTSNQISLTSEGKLQPVPPQLPIKTTSTTYIAMEILQNLMSTNSASSKEVNDSITTLVDRLSHSTLLSDRRAAVLGLKSFSRQYRETVIANSLKHLVLTLQKDGADLDMVKAILETLLILFIRGEGDQDLTRDWISQQSRLKNGKYPSPTLLANDVIADQFSLWISDELTQSVVVIDLLVDFLELDDIHIRLYSLQLLQALISTRPQRTKQLILKSPAAVSKLCATLNVSYEPIRNECILLLMGVVKDNFNIQKLVVFENAFDILYAIIEQEGGIEGNIVVQDCLSLISNLLKYNSTNQKFFIETNCLLKLAQLIQQPLVESELGPIVWNDQRLQNLITTLDTVRLFVVDGTQGISQMQTAMVDSQRPSR</sequence>
<dbReference type="Gene3D" id="1.25.10.10">
    <property type="entry name" value="Leucine-rich Repeat Variant"/>
    <property type="match status" value="1"/>
</dbReference>
<accession>A0A9W6Z5P5</accession>
<organism evidence="2 3">
    <name type="scientific">Ambrosiozyma monospora</name>
    <name type="common">Yeast</name>
    <name type="synonym">Endomycopsis monosporus</name>
    <dbReference type="NCBI Taxonomy" id="43982"/>
    <lineage>
        <taxon>Eukaryota</taxon>
        <taxon>Fungi</taxon>
        <taxon>Dikarya</taxon>
        <taxon>Ascomycota</taxon>
        <taxon>Saccharomycotina</taxon>
        <taxon>Pichiomycetes</taxon>
        <taxon>Pichiales</taxon>
        <taxon>Pichiaceae</taxon>
        <taxon>Ambrosiozyma</taxon>
    </lineage>
</organism>
<dbReference type="GO" id="GO:0061025">
    <property type="term" value="P:membrane fusion"/>
    <property type="evidence" value="ECO:0007669"/>
    <property type="project" value="TreeGrafter"/>
</dbReference>
<dbReference type="GO" id="GO:0048211">
    <property type="term" value="P:Golgi vesicle docking"/>
    <property type="evidence" value="ECO:0007669"/>
    <property type="project" value="TreeGrafter"/>
</dbReference>
<protein>
    <submittedName>
        <fullName evidence="2">Unnamed protein product</fullName>
    </submittedName>
</protein>
<dbReference type="InterPro" id="IPR011989">
    <property type="entry name" value="ARM-like"/>
</dbReference>